<dbReference type="AlphaFoldDB" id="A0A0A9FYL5"/>
<reference evidence="1" key="1">
    <citation type="submission" date="2014-09" db="EMBL/GenBank/DDBJ databases">
        <authorList>
            <person name="Magalhaes I.L.F."/>
            <person name="Oliveira U."/>
            <person name="Santos F.R."/>
            <person name="Vidigal T.H.D.A."/>
            <person name="Brescovit A.D."/>
            <person name="Santos A.J."/>
        </authorList>
    </citation>
    <scope>NUCLEOTIDE SEQUENCE</scope>
    <source>
        <tissue evidence="1">Shoot tissue taken approximately 20 cm above the soil surface</tissue>
    </source>
</reference>
<dbReference type="EMBL" id="GBRH01184438">
    <property type="protein sequence ID" value="JAE13458.1"/>
    <property type="molecule type" value="Transcribed_RNA"/>
</dbReference>
<sequence length="31" mass="3540">MQAVSLSAHLQLPFVNQNCKRNSLCMTDMRC</sequence>
<reference evidence="1" key="2">
    <citation type="journal article" date="2015" name="Data Brief">
        <title>Shoot transcriptome of the giant reed, Arundo donax.</title>
        <authorList>
            <person name="Barrero R.A."/>
            <person name="Guerrero F.D."/>
            <person name="Moolhuijzen P."/>
            <person name="Goolsby J.A."/>
            <person name="Tidwell J."/>
            <person name="Bellgard S.E."/>
            <person name="Bellgard M.I."/>
        </authorList>
    </citation>
    <scope>NUCLEOTIDE SEQUENCE</scope>
    <source>
        <tissue evidence="1">Shoot tissue taken approximately 20 cm above the soil surface</tissue>
    </source>
</reference>
<accession>A0A0A9FYL5</accession>
<proteinExistence type="predicted"/>
<protein>
    <submittedName>
        <fullName evidence="1">Uncharacterized protein</fullName>
    </submittedName>
</protein>
<organism evidence="1">
    <name type="scientific">Arundo donax</name>
    <name type="common">Giant reed</name>
    <name type="synonym">Donax arundinaceus</name>
    <dbReference type="NCBI Taxonomy" id="35708"/>
    <lineage>
        <taxon>Eukaryota</taxon>
        <taxon>Viridiplantae</taxon>
        <taxon>Streptophyta</taxon>
        <taxon>Embryophyta</taxon>
        <taxon>Tracheophyta</taxon>
        <taxon>Spermatophyta</taxon>
        <taxon>Magnoliopsida</taxon>
        <taxon>Liliopsida</taxon>
        <taxon>Poales</taxon>
        <taxon>Poaceae</taxon>
        <taxon>PACMAD clade</taxon>
        <taxon>Arundinoideae</taxon>
        <taxon>Arundineae</taxon>
        <taxon>Arundo</taxon>
    </lineage>
</organism>
<evidence type="ECO:0000313" key="1">
    <source>
        <dbReference type="EMBL" id="JAE13458.1"/>
    </source>
</evidence>
<name>A0A0A9FYL5_ARUDO</name>